<gene>
    <name evidence="2" type="ORF">JCM19240_728</name>
</gene>
<evidence type="ECO:0000259" key="1">
    <source>
        <dbReference type="Pfam" id="PF00535"/>
    </source>
</evidence>
<comment type="caution">
    <text evidence="2">The sequence shown here is derived from an EMBL/GenBank/DDBJ whole genome shotgun (WGS) entry which is preliminary data.</text>
</comment>
<dbReference type="PANTHER" id="PTHR43685">
    <property type="entry name" value="GLYCOSYLTRANSFERASE"/>
    <property type="match status" value="1"/>
</dbReference>
<reference evidence="2 3" key="1">
    <citation type="submission" date="2014-09" db="EMBL/GenBank/DDBJ databases">
        <title>Vibrio maritimus JCM 19240. (C210) whole genome shotgun sequence.</title>
        <authorList>
            <person name="Sawabe T."/>
            <person name="Meirelles P."/>
            <person name="Nakanishi M."/>
            <person name="Sayaka M."/>
            <person name="Hattori M."/>
            <person name="Ohkuma M."/>
        </authorList>
    </citation>
    <scope>NUCLEOTIDE SEQUENCE [LARGE SCALE GENOMIC DNA]</scope>
    <source>
        <strain evidence="2 3">JCM 19240</strain>
    </source>
</reference>
<evidence type="ECO:0000313" key="2">
    <source>
        <dbReference type="EMBL" id="GAL37581.1"/>
    </source>
</evidence>
<dbReference type="InterPro" id="IPR001173">
    <property type="entry name" value="Glyco_trans_2-like"/>
</dbReference>
<proteinExistence type="predicted"/>
<reference evidence="2 3" key="2">
    <citation type="submission" date="2014-09" db="EMBL/GenBank/DDBJ databases">
        <authorList>
            <consortium name="NBRP consortium"/>
            <person name="Sawabe T."/>
            <person name="Meirelles P."/>
            <person name="Nakanishi M."/>
            <person name="Sayaka M."/>
            <person name="Hattori M."/>
            <person name="Ohkuma M."/>
        </authorList>
    </citation>
    <scope>NUCLEOTIDE SEQUENCE [LARGE SCALE GENOMIC DNA]</scope>
    <source>
        <strain evidence="2 3">JCM 19240</strain>
    </source>
</reference>
<feature type="domain" description="Glycosyltransferase 2-like" evidence="1">
    <location>
        <begin position="8"/>
        <end position="109"/>
    </location>
</feature>
<evidence type="ECO:0000313" key="3">
    <source>
        <dbReference type="Proteomes" id="UP000029224"/>
    </source>
</evidence>
<dbReference type="EMBL" id="BBMT01000018">
    <property type="protein sequence ID" value="GAL37581.1"/>
    <property type="molecule type" value="Genomic_DNA"/>
</dbReference>
<dbReference type="InterPro" id="IPR029044">
    <property type="entry name" value="Nucleotide-diphossugar_trans"/>
</dbReference>
<keyword evidence="3" id="KW-1185">Reference proteome</keyword>
<dbReference type="Gene3D" id="3.90.550.10">
    <property type="entry name" value="Spore Coat Polysaccharide Biosynthesis Protein SpsA, Chain A"/>
    <property type="match status" value="1"/>
</dbReference>
<dbReference type="Pfam" id="PF00535">
    <property type="entry name" value="Glycos_transf_2"/>
    <property type="match status" value="1"/>
</dbReference>
<dbReference type="InterPro" id="IPR050834">
    <property type="entry name" value="Glycosyltransf_2"/>
</dbReference>
<dbReference type="SUPFAM" id="SSF53448">
    <property type="entry name" value="Nucleotide-diphospho-sugar transferases"/>
    <property type="match status" value="1"/>
</dbReference>
<keyword evidence="2" id="KW-0808">Transferase</keyword>
<accession>A0A090TCF7</accession>
<dbReference type="AlphaFoldDB" id="A0A090TCF7"/>
<organism evidence="2 3">
    <name type="scientific">Vibrio maritimus</name>
    <dbReference type="NCBI Taxonomy" id="990268"/>
    <lineage>
        <taxon>Bacteria</taxon>
        <taxon>Pseudomonadati</taxon>
        <taxon>Pseudomonadota</taxon>
        <taxon>Gammaproteobacteria</taxon>
        <taxon>Vibrionales</taxon>
        <taxon>Vibrionaceae</taxon>
        <taxon>Vibrio</taxon>
    </lineage>
</organism>
<dbReference type="PANTHER" id="PTHR43685:SF3">
    <property type="entry name" value="SLR2126 PROTEIN"/>
    <property type="match status" value="1"/>
</dbReference>
<dbReference type="Proteomes" id="UP000029224">
    <property type="component" value="Unassembled WGS sequence"/>
</dbReference>
<name>A0A090TCF7_9VIBR</name>
<dbReference type="GO" id="GO:0016740">
    <property type="term" value="F:transferase activity"/>
    <property type="evidence" value="ECO:0007669"/>
    <property type="project" value="UniProtKB-KW"/>
</dbReference>
<sequence>MKSDSIEVIMAAYNNVRDMRLVFEGYLRQTDSDFCLCVTDDGSGPEVKSLIETYRALGLNIRHLWQEDLGYRRALALNKAIASSTSDYIIMTDNDCIPAKYFIADYRQVLRSDTMFFGRRVDLYESASNLLRTQNACLKQLESPSWLLVQMLRKGLKRQKWGYVFLKH</sequence>
<protein>
    <submittedName>
        <fullName evidence="2">Putative two-domain glycosyltransferase</fullName>
    </submittedName>
</protein>